<evidence type="ECO:0000313" key="1">
    <source>
        <dbReference type="EMBL" id="MDQ9169560.1"/>
    </source>
</evidence>
<protein>
    <submittedName>
        <fullName evidence="1">Uncharacterized protein</fullName>
    </submittedName>
</protein>
<dbReference type="RefSeq" id="WP_338435498.1">
    <property type="nucleotide sequence ID" value="NZ_JAUYVH010000002.1"/>
</dbReference>
<dbReference type="EMBL" id="JAUYVH010000002">
    <property type="protein sequence ID" value="MDQ9169560.1"/>
    <property type="molecule type" value="Genomic_DNA"/>
</dbReference>
<evidence type="ECO:0000313" key="2">
    <source>
        <dbReference type="Proteomes" id="UP001225596"/>
    </source>
</evidence>
<gene>
    <name evidence="1" type="ORF">Q8A64_03955</name>
</gene>
<comment type="caution">
    <text evidence="1">The sequence shown here is derived from an EMBL/GenBank/DDBJ whole genome shotgun (WGS) entry which is preliminary data.</text>
</comment>
<sequence length="101" mass="11067">MDIANATDAITGMLALRAVLTDELDNVEISIQGIVESDHPRSQTTREELNMFFVARAALYSGLAGINELLSWVNLLTEKDAEGNAFEMTKLLPAMPAWSLN</sequence>
<dbReference type="Proteomes" id="UP001225596">
    <property type="component" value="Unassembled WGS sequence"/>
</dbReference>
<reference evidence="1 2" key="1">
    <citation type="submission" date="2023-08" db="EMBL/GenBank/DDBJ databases">
        <title>Oxalobacteraceae gen .nov., isolated from river sludge outside the plant.</title>
        <authorList>
            <person name="Zhao S.Y."/>
        </authorList>
    </citation>
    <scope>NUCLEOTIDE SEQUENCE [LARGE SCALE GENOMIC DNA]</scope>
    <source>
        <strain evidence="1 2">R-40</strain>
    </source>
</reference>
<organism evidence="1 2">
    <name type="scientific">Keguizhuia sedimenti</name>
    <dbReference type="NCBI Taxonomy" id="3064264"/>
    <lineage>
        <taxon>Bacteria</taxon>
        <taxon>Pseudomonadati</taxon>
        <taxon>Pseudomonadota</taxon>
        <taxon>Betaproteobacteria</taxon>
        <taxon>Burkholderiales</taxon>
        <taxon>Oxalobacteraceae</taxon>
        <taxon>Keguizhuia</taxon>
    </lineage>
</organism>
<name>A0ABU1BKP2_9BURK</name>
<proteinExistence type="predicted"/>
<accession>A0ABU1BKP2</accession>
<keyword evidence="2" id="KW-1185">Reference proteome</keyword>